<organism evidence="2 3">
    <name type="scientific">Paraburkholderia azotifigens</name>
    <dbReference type="NCBI Taxonomy" id="2057004"/>
    <lineage>
        <taxon>Bacteria</taxon>
        <taxon>Pseudomonadati</taxon>
        <taxon>Pseudomonadota</taxon>
        <taxon>Betaproteobacteria</taxon>
        <taxon>Burkholderiales</taxon>
        <taxon>Burkholderiaceae</taxon>
        <taxon>Paraburkholderia</taxon>
    </lineage>
</organism>
<evidence type="ECO:0000313" key="2">
    <source>
        <dbReference type="EMBL" id="TXC86449.1"/>
    </source>
</evidence>
<dbReference type="RefSeq" id="WP_147233127.1">
    <property type="nucleotide sequence ID" value="NZ_VOQS01000001.1"/>
</dbReference>
<reference evidence="2 3" key="1">
    <citation type="journal article" date="2018" name="Int. J. Syst. Evol. Microbiol.">
        <title>Paraburkholderia azotifigens sp. nov., a nitrogen-fixing bacterium isolated from paddy soil.</title>
        <authorList>
            <person name="Choi G.M."/>
            <person name="Im W.T."/>
        </authorList>
    </citation>
    <scope>NUCLEOTIDE SEQUENCE [LARGE SCALE GENOMIC DNA]</scope>
    <source>
        <strain evidence="2 3">NF 2-5-3</strain>
    </source>
</reference>
<dbReference type="AlphaFoldDB" id="A0A5C6VNI9"/>
<accession>A0A5C6VNI9</accession>
<evidence type="ECO:0000313" key="3">
    <source>
        <dbReference type="Proteomes" id="UP000321776"/>
    </source>
</evidence>
<feature type="compositionally biased region" description="Low complexity" evidence="1">
    <location>
        <begin position="94"/>
        <end position="107"/>
    </location>
</feature>
<protein>
    <submittedName>
        <fullName evidence="2">Uncharacterized protein</fullName>
    </submittedName>
</protein>
<proteinExistence type="predicted"/>
<dbReference type="Proteomes" id="UP000321776">
    <property type="component" value="Unassembled WGS sequence"/>
</dbReference>
<name>A0A5C6VNI9_9BURK</name>
<evidence type="ECO:0000256" key="1">
    <source>
        <dbReference type="SAM" id="MobiDB-lite"/>
    </source>
</evidence>
<comment type="caution">
    <text evidence="2">The sequence shown here is derived from an EMBL/GenBank/DDBJ whole genome shotgun (WGS) entry which is preliminary data.</text>
</comment>
<feature type="region of interest" description="Disordered" evidence="1">
    <location>
        <begin position="94"/>
        <end position="131"/>
    </location>
</feature>
<dbReference type="EMBL" id="VOQS01000001">
    <property type="protein sequence ID" value="TXC86449.1"/>
    <property type="molecule type" value="Genomic_DNA"/>
</dbReference>
<sequence>MGFFSGLIHALTNPNPFKAAQSAGQLLGINPQAQADAIRQAAATQAAAEMQAANTQAEATRQASLAQTALVNQQAQATAQAQQATINQQTLANQIAAMQQQQQPQTQVDMTSSNVGDGSDPRRKYQGVGGSLSVGGGSGGVGIRLS</sequence>
<gene>
    <name evidence="2" type="ORF">FRZ40_01970</name>
</gene>